<keyword evidence="3" id="KW-1185">Reference proteome</keyword>
<accession>A0ABQ3IEP8</accession>
<gene>
    <name evidence="2" type="ORF">GCM10017786_04980</name>
</gene>
<keyword evidence="1" id="KW-1133">Transmembrane helix</keyword>
<name>A0ABQ3IEP8_9PSEU</name>
<evidence type="ECO:0000313" key="2">
    <source>
        <dbReference type="EMBL" id="GHE78339.1"/>
    </source>
</evidence>
<dbReference type="EMBL" id="BNAU01000001">
    <property type="protein sequence ID" value="GHE78339.1"/>
    <property type="molecule type" value="Genomic_DNA"/>
</dbReference>
<evidence type="ECO:0000256" key="1">
    <source>
        <dbReference type="SAM" id="Phobius"/>
    </source>
</evidence>
<feature type="transmembrane region" description="Helical" evidence="1">
    <location>
        <begin position="20"/>
        <end position="41"/>
    </location>
</feature>
<dbReference type="Proteomes" id="UP000605897">
    <property type="component" value="Unassembled WGS sequence"/>
</dbReference>
<evidence type="ECO:0000313" key="3">
    <source>
        <dbReference type="Proteomes" id="UP000605897"/>
    </source>
</evidence>
<comment type="caution">
    <text evidence="2">The sequence shown here is derived from an EMBL/GenBank/DDBJ whole genome shotgun (WGS) entry which is preliminary data.</text>
</comment>
<reference evidence="3" key="1">
    <citation type="journal article" date="2019" name="Int. J. Syst. Evol. Microbiol.">
        <title>The Global Catalogue of Microorganisms (GCM) 10K type strain sequencing project: providing services to taxonomists for standard genome sequencing and annotation.</title>
        <authorList>
            <consortium name="The Broad Institute Genomics Platform"/>
            <consortium name="The Broad Institute Genome Sequencing Center for Infectious Disease"/>
            <person name="Wu L."/>
            <person name="Ma J."/>
        </authorList>
    </citation>
    <scope>NUCLEOTIDE SEQUENCE [LARGE SCALE GENOMIC DNA]</scope>
    <source>
        <strain evidence="3">CGMCC 4.7677</strain>
    </source>
</reference>
<protein>
    <submittedName>
        <fullName evidence="2">Uncharacterized protein</fullName>
    </submittedName>
</protein>
<proteinExistence type="predicted"/>
<organism evidence="2 3">
    <name type="scientific">Amycolatopsis deserti</name>
    <dbReference type="NCBI Taxonomy" id="185696"/>
    <lineage>
        <taxon>Bacteria</taxon>
        <taxon>Bacillati</taxon>
        <taxon>Actinomycetota</taxon>
        <taxon>Actinomycetes</taxon>
        <taxon>Pseudonocardiales</taxon>
        <taxon>Pseudonocardiaceae</taxon>
        <taxon>Amycolatopsis</taxon>
    </lineage>
</organism>
<sequence length="105" mass="11064">MSHPNAPAPQQPQVATQPRSGSGLLAAAILVAGIGGGLLAWHPWDKGPVPAPQDPQHITIQKVGEQVEAGNSDATQPVYCLTNETGGLYCMPLPNRYTTIQEERG</sequence>
<keyword evidence="1" id="KW-0472">Membrane</keyword>
<dbReference type="RefSeq" id="WP_191242834.1">
    <property type="nucleotide sequence ID" value="NZ_BNAU01000001.1"/>
</dbReference>
<keyword evidence="1" id="KW-0812">Transmembrane</keyword>